<accession>A8MB82</accession>
<dbReference type="STRING" id="397948.Cmaq_0324"/>
<evidence type="ECO:0000313" key="3">
    <source>
        <dbReference type="EMBL" id="ABW01172.1"/>
    </source>
</evidence>
<name>A8MB82_CALMQ</name>
<dbReference type="Gene3D" id="2.40.70.10">
    <property type="entry name" value="Acid Proteases"/>
    <property type="match status" value="1"/>
</dbReference>
<dbReference type="GO" id="GO:0004190">
    <property type="term" value="F:aspartic-type endopeptidase activity"/>
    <property type="evidence" value="ECO:0007669"/>
    <property type="project" value="InterPro"/>
</dbReference>
<dbReference type="EMBL" id="CP000852">
    <property type="protein sequence ID" value="ABW01172.1"/>
    <property type="molecule type" value="Genomic_DNA"/>
</dbReference>
<dbReference type="SUPFAM" id="SSF50630">
    <property type="entry name" value="Acid proteases"/>
    <property type="match status" value="1"/>
</dbReference>
<feature type="domain" description="Peptidase A2" evidence="2">
    <location>
        <begin position="16"/>
        <end position="31"/>
    </location>
</feature>
<evidence type="ECO:0000259" key="2">
    <source>
        <dbReference type="PROSITE" id="PS50175"/>
    </source>
</evidence>
<proteinExistence type="predicted"/>
<dbReference type="KEGG" id="cma:Cmaq_0324"/>
<sequence>MYTLMRQYTGREPRTVKALVDTGATYTVIPRKLAEELGIRGLGTFINVLAAKGYVRLEEALVTMEIMNERRNQVVLLSDNADMVIVGVITLESMGFIADPTTGKLERSGVFLL</sequence>
<keyword evidence="1" id="KW-0378">Hydrolase</keyword>
<dbReference type="eggNOG" id="arCOG03742">
    <property type="taxonomic scope" value="Archaea"/>
</dbReference>
<reference evidence="3 4" key="1">
    <citation type="submission" date="2007-10" db="EMBL/GenBank/DDBJ databases">
        <title>Complete sequence of Caldivirga maquilingensis IC-167.</title>
        <authorList>
            <consortium name="US DOE Joint Genome Institute"/>
            <person name="Copeland A."/>
            <person name="Lucas S."/>
            <person name="Lapidus A."/>
            <person name="Barry K."/>
            <person name="Glavina del Rio T."/>
            <person name="Dalin E."/>
            <person name="Tice H."/>
            <person name="Pitluck S."/>
            <person name="Saunders E."/>
            <person name="Brettin T."/>
            <person name="Bruce D."/>
            <person name="Detter J.C."/>
            <person name="Han C."/>
            <person name="Schmutz J."/>
            <person name="Larimer F."/>
            <person name="Land M."/>
            <person name="Hauser L."/>
            <person name="Kyrpides N."/>
            <person name="Ivanova N."/>
            <person name="Biddle J.F."/>
            <person name="Zhang Z."/>
            <person name="Fitz-Gibbon S.T."/>
            <person name="Lowe T.M."/>
            <person name="Saltikov C."/>
            <person name="House C.H."/>
            <person name="Richardson P."/>
        </authorList>
    </citation>
    <scope>NUCLEOTIDE SEQUENCE [LARGE SCALE GENOMIC DNA]</scope>
    <source>
        <strain evidence="4">ATCC 700844 / DSM 13496 / JCM 10307 / IC-167</strain>
    </source>
</reference>
<gene>
    <name evidence="3" type="ordered locus">Cmaq_0324</name>
</gene>
<evidence type="ECO:0000256" key="1">
    <source>
        <dbReference type="ARBA" id="ARBA00022801"/>
    </source>
</evidence>
<dbReference type="GO" id="GO:0006508">
    <property type="term" value="P:proteolysis"/>
    <property type="evidence" value="ECO:0007669"/>
    <property type="project" value="InterPro"/>
</dbReference>
<protein>
    <recommendedName>
        <fullName evidence="2">Peptidase A2 domain-containing protein</fullName>
    </recommendedName>
</protein>
<dbReference type="OrthoDB" id="27715at2157"/>
<dbReference type="InterPro" id="IPR021109">
    <property type="entry name" value="Peptidase_aspartic_dom_sf"/>
</dbReference>
<organism evidence="3 4">
    <name type="scientific">Caldivirga maquilingensis (strain ATCC 700844 / DSM 13496 / JCM 10307 / IC-167)</name>
    <dbReference type="NCBI Taxonomy" id="397948"/>
    <lineage>
        <taxon>Archaea</taxon>
        <taxon>Thermoproteota</taxon>
        <taxon>Thermoprotei</taxon>
        <taxon>Thermoproteales</taxon>
        <taxon>Thermoproteaceae</taxon>
        <taxon>Caldivirga</taxon>
    </lineage>
</organism>
<dbReference type="Proteomes" id="UP000001137">
    <property type="component" value="Chromosome"/>
</dbReference>
<dbReference type="AlphaFoldDB" id="A8MB82"/>
<dbReference type="InterPro" id="IPR001995">
    <property type="entry name" value="Peptidase_A2_cat"/>
</dbReference>
<dbReference type="InterPro" id="IPR001969">
    <property type="entry name" value="Aspartic_peptidase_AS"/>
</dbReference>
<dbReference type="PROSITE" id="PS00141">
    <property type="entry name" value="ASP_PROTEASE"/>
    <property type="match status" value="1"/>
</dbReference>
<evidence type="ECO:0000313" key="4">
    <source>
        <dbReference type="Proteomes" id="UP000001137"/>
    </source>
</evidence>
<dbReference type="Pfam" id="PF13975">
    <property type="entry name" value="gag-asp_proteas"/>
    <property type="match status" value="1"/>
</dbReference>
<keyword evidence="4" id="KW-1185">Reference proteome</keyword>
<dbReference type="PROSITE" id="PS50175">
    <property type="entry name" value="ASP_PROT_RETROV"/>
    <property type="match status" value="1"/>
</dbReference>
<dbReference type="HOGENOM" id="CLU_145188_1_0_2"/>